<dbReference type="SUPFAM" id="SSF56219">
    <property type="entry name" value="DNase I-like"/>
    <property type="match status" value="1"/>
</dbReference>
<name>A0AAD9PQA5_ACRCE</name>
<dbReference type="InterPro" id="IPR036691">
    <property type="entry name" value="Endo/exonu/phosph_ase_sf"/>
</dbReference>
<dbReference type="Proteomes" id="UP001249851">
    <property type="component" value="Unassembled WGS sequence"/>
</dbReference>
<accession>A0AAD9PQA5</accession>
<reference evidence="2" key="1">
    <citation type="journal article" date="2023" name="G3 (Bethesda)">
        <title>Whole genome assembly and annotation of the endangered Caribbean coral Acropora cervicornis.</title>
        <authorList>
            <person name="Selwyn J.D."/>
            <person name="Vollmer S.V."/>
        </authorList>
    </citation>
    <scope>NUCLEOTIDE SEQUENCE</scope>
    <source>
        <strain evidence="2">K2</strain>
    </source>
</reference>
<dbReference type="EMBL" id="JARQWQ010000227">
    <property type="protein sequence ID" value="KAK2547018.1"/>
    <property type="molecule type" value="Genomic_DNA"/>
</dbReference>
<protein>
    <submittedName>
        <fullName evidence="2">O(6)-methylguanine-induced apoptosis 2</fullName>
    </submittedName>
</protein>
<comment type="caution">
    <text evidence="2">The sequence shown here is derived from an EMBL/GenBank/DDBJ whole genome shotgun (WGS) entry which is preliminary data.</text>
</comment>
<organism evidence="2 3">
    <name type="scientific">Acropora cervicornis</name>
    <name type="common">Staghorn coral</name>
    <dbReference type="NCBI Taxonomy" id="6130"/>
    <lineage>
        <taxon>Eukaryota</taxon>
        <taxon>Metazoa</taxon>
        <taxon>Cnidaria</taxon>
        <taxon>Anthozoa</taxon>
        <taxon>Hexacorallia</taxon>
        <taxon>Scleractinia</taxon>
        <taxon>Astrocoeniina</taxon>
        <taxon>Acroporidae</taxon>
        <taxon>Acropora</taxon>
    </lineage>
</organism>
<dbReference type="AlphaFoldDB" id="A0AAD9PQA5"/>
<dbReference type="Gene3D" id="3.60.10.10">
    <property type="entry name" value="Endonuclease/exonuclease/phosphatase"/>
    <property type="match status" value="1"/>
</dbReference>
<dbReference type="PANTHER" id="PTHR46670:SF3">
    <property type="entry name" value="ENDONUCLEASE_EXONUCLEASE_PHOSPHATASE DOMAIN-CONTAINING PROTEIN"/>
    <property type="match status" value="1"/>
</dbReference>
<dbReference type="PANTHER" id="PTHR46670">
    <property type="entry name" value="ENDO/EXONUCLEASE/PHOSPHATASE DOMAIN-CONTAINING PROTEIN"/>
    <property type="match status" value="1"/>
</dbReference>
<evidence type="ECO:0000313" key="2">
    <source>
        <dbReference type="EMBL" id="KAK2547018.1"/>
    </source>
</evidence>
<dbReference type="InterPro" id="IPR010736">
    <property type="entry name" value="SHIPPO-rpt"/>
</dbReference>
<dbReference type="Pfam" id="PF07004">
    <property type="entry name" value="SHIPPO-rpt"/>
    <property type="match status" value="2"/>
</dbReference>
<keyword evidence="3" id="KW-1185">Reference proteome</keyword>
<proteinExistence type="predicted"/>
<feature type="region of interest" description="Disordered" evidence="1">
    <location>
        <begin position="85"/>
        <end position="109"/>
    </location>
</feature>
<reference evidence="2" key="2">
    <citation type="journal article" date="2023" name="Science">
        <title>Genomic signatures of disease resistance in endangered staghorn corals.</title>
        <authorList>
            <person name="Vollmer S.V."/>
            <person name="Selwyn J.D."/>
            <person name="Despard B.A."/>
            <person name="Roesel C.L."/>
        </authorList>
    </citation>
    <scope>NUCLEOTIDE SEQUENCE</scope>
    <source>
        <strain evidence="2">K2</strain>
    </source>
</reference>
<sequence length="915" mass="102873">MLTCNMLNKWPGRTANLECCYQDDREQKMADSVQVEEPQKRAVGGTVTTGRIHKGHGKTAASASIPSKYQTIVRDNAEKKGFLSRSRRFAENNSTANPGPGTYGDIKSSESVSSSFSRKGFGGFVSKEGDNFSEGFHLHCQADDWRVGVWKCVSSLSRVFKPGKPLARPIYSWSKHGYSCIYLPSSEDLAICMDVELNPGPTLVKPVVHHLLSGEEHGISHYVSNSHCVVVRHVYTRDELIALCPFRINTFDWRRTRYMRYRGTRAGRTVKMRQTLKVMDIPTMVCLRSFLDENIPGNSPSTFKRTANLSNLVFIEPRQEAQNNRHLTSRAMACSFGLLNCRSVCNKSVILKDYIVDRNFDIFAITETWLRSADSDEVVIGDLVPTGYVFHHIPRETRGGGVGIMLKRSLDAEIYHTGTSYTSFEAIGVHLKVLSRDIYILVIYRPPSSSGINSMNTFMEEFSSCLEHYVIKPGSLMIAAHDPTNISQCVDLYNSELSRILDCHAPLTTRVVTIRPAAPWYNDEIKIEKKRRRQLERRWRASGLLSDRWRFTEQCRLVNQLLWSSRSRFYSKVVNENQSDQRKLFSTVDKLLHRTPDVIYPPHTNAEELARRFITFFANKISTIHQGLVQRCPNDAGYVDAPISSCTLTHFETVSVDDLLPLARRISKKSCDLDPIPAQLLTGCLDAKRFPHGVINAGPGPGLYDPLLSREHDFNKSVVTRNFHLPIAIQRDDQKHQLPAPNQYSVSITGNVISKRSKDWAAGSNGPSPCHYTVNDKLIFDSPKTATAPFKSTTERKMMLSPDPCPGPGSYEPSVDLDQMKSKKQSGFHNKHYLCISAPALPLPPLEPMPGPGHYNIVDYVGPPKHYMSSSVFVSSTSRWSGGAPGEEDVPGPATYRPQHFGKQSFIYNSQGRWI</sequence>
<evidence type="ECO:0000256" key="1">
    <source>
        <dbReference type="SAM" id="MobiDB-lite"/>
    </source>
</evidence>
<evidence type="ECO:0000313" key="3">
    <source>
        <dbReference type="Proteomes" id="UP001249851"/>
    </source>
</evidence>
<gene>
    <name evidence="2" type="ORF">P5673_033232</name>
</gene>